<dbReference type="Proteomes" id="UP001642520">
    <property type="component" value="Unassembled WGS sequence"/>
</dbReference>
<keyword evidence="2" id="KW-0732">Signal</keyword>
<evidence type="ECO:0000313" key="5">
    <source>
        <dbReference type="Proteomes" id="UP001642520"/>
    </source>
</evidence>
<feature type="compositionally biased region" description="Polar residues" evidence="1">
    <location>
        <begin position="212"/>
        <end position="223"/>
    </location>
</feature>
<feature type="chain" id="PRO_5046104144" description="Serine protease gd N-terminal domain-containing protein" evidence="2">
    <location>
        <begin position="35"/>
        <end position="276"/>
    </location>
</feature>
<protein>
    <recommendedName>
        <fullName evidence="3">Serine protease gd N-terminal domain-containing protein</fullName>
    </recommendedName>
</protein>
<proteinExistence type="predicted"/>
<feature type="domain" description="Serine protease gd N-terminal" evidence="3">
    <location>
        <begin position="36"/>
        <end position="138"/>
    </location>
</feature>
<evidence type="ECO:0000256" key="2">
    <source>
        <dbReference type="SAM" id="SignalP"/>
    </source>
</evidence>
<sequence>MRLCGVSSKSSMIGAVVKTALLIEVLQLTAGVFGQSPCPKYFWYNYNSKLNKMIGHVQILSPPKGIPLTLNLTLNFADPVITFQGEGNKIKLAESIEDTIKAINEGKPLMYEIYFSTREPLPLVTDLKLNGKVLCVGSPPIARNITRVVLTHTFNVPKLATGIDDQNNLDHRRNPEVTIGIPNQNNLDYRRNPEVTTRIPNQNNLDYRRNPEVTTGIPNQNNLGHRRNNTNRDDSLPTAGTETPKNSCNVCHRYCMYSLITILYLAHLLCSKLMLR</sequence>
<name>A0ABP1NWR1_XYLVO</name>
<comment type="caution">
    <text evidence="4">The sequence shown here is derived from an EMBL/GenBank/DDBJ whole genome shotgun (WGS) entry which is preliminary data.</text>
</comment>
<reference evidence="4 5" key="1">
    <citation type="submission" date="2024-08" db="EMBL/GenBank/DDBJ databases">
        <authorList>
            <person name="Will J Nash"/>
            <person name="Angela Man"/>
            <person name="Seanna McTaggart"/>
            <person name="Kendall Baker"/>
            <person name="Tom Barker"/>
            <person name="Leah Catchpole"/>
            <person name="Alex Durrant"/>
            <person name="Karim Gharbi"/>
            <person name="Naomi Irish"/>
            <person name="Gemy Kaithakottil"/>
            <person name="Debby Ku"/>
            <person name="Aaliyah Providence"/>
            <person name="Felix Shaw"/>
            <person name="David Swarbreck"/>
            <person name="Chris Watkins"/>
            <person name="Ann M. McCartney"/>
            <person name="Giulio Formenti"/>
            <person name="Alice Mouton"/>
            <person name="Noel Vella"/>
            <person name="Bjorn M von Reumont"/>
            <person name="Adriana Vella"/>
            <person name="Wilfried Haerty"/>
        </authorList>
    </citation>
    <scope>NUCLEOTIDE SEQUENCE [LARGE SCALE GENOMIC DNA]</scope>
</reference>
<evidence type="ECO:0000256" key="1">
    <source>
        <dbReference type="SAM" id="MobiDB-lite"/>
    </source>
</evidence>
<evidence type="ECO:0000313" key="4">
    <source>
        <dbReference type="EMBL" id="CAL7944452.1"/>
    </source>
</evidence>
<evidence type="ECO:0000259" key="3">
    <source>
        <dbReference type="Pfam" id="PF16030"/>
    </source>
</evidence>
<organism evidence="4 5">
    <name type="scientific">Xylocopa violacea</name>
    <name type="common">Violet carpenter bee</name>
    <name type="synonym">Apis violacea</name>
    <dbReference type="NCBI Taxonomy" id="135666"/>
    <lineage>
        <taxon>Eukaryota</taxon>
        <taxon>Metazoa</taxon>
        <taxon>Ecdysozoa</taxon>
        <taxon>Arthropoda</taxon>
        <taxon>Hexapoda</taxon>
        <taxon>Insecta</taxon>
        <taxon>Pterygota</taxon>
        <taxon>Neoptera</taxon>
        <taxon>Endopterygota</taxon>
        <taxon>Hymenoptera</taxon>
        <taxon>Apocrita</taxon>
        <taxon>Aculeata</taxon>
        <taxon>Apoidea</taxon>
        <taxon>Anthophila</taxon>
        <taxon>Apidae</taxon>
        <taxon>Xylocopa</taxon>
        <taxon>Xylocopa</taxon>
    </lineage>
</organism>
<feature type="region of interest" description="Disordered" evidence="1">
    <location>
        <begin position="197"/>
        <end position="243"/>
    </location>
</feature>
<feature type="signal peptide" evidence="2">
    <location>
        <begin position="1"/>
        <end position="34"/>
    </location>
</feature>
<accession>A0ABP1NWR1</accession>
<dbReference type="EMBL" id="CAXAJV020001293">
    <property type="protein sequence ID" value="CAL7944452.1"/>
    <property type="molecule type" value="Genomic_DNA"/>
</dbReference>
<dbReference type="InterPro" id="IPR031986">
    <property type="entry name" value="GD_N"/>
</dbReference>
<keyword evidence="5" id="KW-1185">Reference proteome</keyword>
<dbReference type="Pfam" id="PF16030">
    <property type="entry name" value="GD_N"/>
    <property type="match status" value="1"/>
</dbReference>
<gene>
    <name evidence="4" type="ORF">XYLVIOL_LOCUS6669</name>
</gene>